<proteinExistence type="inferred from homology"/>
<dbReference type="PROSITE" id="PS00301">
    <property type="entry name" value="G_TR_1"/>
    <property type="match status" value="1"/>
</dbReference>
<evidence type="ECO:0000313" key="16">
    <source>
        <dbReference type="Proteomes" id="UP000029725"/>
    </source>
</evidence>
<name>A0A098VWF4_9MICR</name>
<evidence type="ECO:0000256" key="1">
    <source>
        <dbReference type="ARBA" id="ARBA00004496"/>
    </source>
</evidence>
<dbReference type="GO" id="GO:0003747">
    <property type="term" value="F:translation release factor activity"/>
    <property type="evidence" value="ECO:0007669"/>
    <property type="project" value="InterPro"/>
</dbReference>
<reference evidence="15 16" key="1">
    <citation type="submission" date="2014-04" db="EMBL/GenBank/DDBJ databases">
        <title>A new species of microsporidia sheds light on the evolution of extreme parasitism.</title>
        <authorList>
            <person name="Haag K.L."/>
            <person name="James T.Y."/>
            <person name="Larsson R."/>
            <person name="Schaer T.M."/>
            <person name="Refardt D."/>
            <person name="Pombert J.-F."/>
            <person name="Ebert D."/>
        </authorList>
    </citation>
    <scope>NUCLEOTIDE SEQUENCE [LARGE SCALE GENOMIC DNA]</scope>
    <source>
        <strain evidence="15 16">UGP3</strain>
        <tissue evidence="15">Spores</tissue>
    </source>
</reference>
<dbReference type="AlphaFoldDB" id="A0A098VWF4"/>
<comment type="similarity">
    <text evidence="2">Belongs to the TRAFAC class translation factor GTPase superfamily. Classic translation factor GTPase family. EF-Tu/EF-1A subfamily.</text>
</comment>
<dbReference type="CDD" id="cd04089">
    <property type="entry name" value="eRF3_II"/>
    <property type="match status" value="1"/>
</dbReference>
<evidence type="ECO:0000256" key="11">
    <source>
        <dbReference type="ARBA" id="ARBA00030210"/>
    </source>
</evidence>
<dbReference type="FunFam" id="2.40.30.10:FF:000020">
    <property type="entry name" value="Translation elongation factor EF-1"/>
    <property type="match status" value="1"/>
</dbReference>
<dbReference type="InterPro" id="IPR027417">
    <property type="entry name" value="P-loop_NTPase"/>
</dbReference>
<keyword evidence="7" id="KW-0547">Nucleotide-binding</keyword>
<dbReference type="Proteomes" id="UP000029725">
    <property type="component" value="Unassembled WGS sequence"/>
</dbReference>
<dbReference type="Pfam" id="PF03144">
    <property type="entry name" value="GTP_EFTU_D2"/>
    <property type="match status" value="1"/>
</dbReference>
<sequence length="463" mass="51529">MSSVLEEGMKRLAVSTATDAFAAKEPFSIVFIGHVDAGKSTLGGHILYATGQVDQRTLEKYERESKELNRESWYLSWALDTNQEERSKGITVECGKASFETARRRFTILDAPGHKNYVPNMISGAAQADIAILVISARKGEFETGFERGGQTREHAMLAKTLGVRRIVIVVNKMDDSTVQWSEIRYKEIVSRLTTFLKGCGFKERDCDFLPLSGFTGDNLVERIKKSICAWYDGPSLLQLLDELPSWERKVDAPFMMPISEKSKDMGTLLSGKIESGSLVRGSHLLVMPNRREIEVTSIFFEGSGEVEAQRASSGDIVRIKVKGIEEEDVSPGFVLCDVDRPISVVTRFMAQMMIVEHKNIICPGYTAVMHAHSLVEEVTIIKFLFLLDPKTGEKTQAKPKFAKQGQTLIVDIKCSGPVCLETFETHQQLGRFNLRDEGKTIAIGRILRLASSSAPTDLHVSQ</sequence>
<keyword evidence="5" id="KW-0597">Phosphoprotein</keyword>
<dbReference type="InterPro" id="IPR004161">
    <property type="entry name" value="EFTu-like_2"/>
</dbReference>
<dbReference type="PRINTS" id="PR01343">
    <property type="entry name" value="YEASTERF"/>
</dbReference>
<feature type="domain" description="Tr-type G" evidence="14">
    <location>
        <begin position="24"/>
        <end position="250"/>
    </location>
</feature>
<evidence type="ECO:0000256" key="6">
    <source>
        <dbReference type="ARBA" id="ARBA00022737"/>
    </source>
</evidence>
<evidence type="ECO:0000256" key="12">
    <source>
        <dbReference type="ARBA" id="ARBA00030845"/>
    </source>
</evidence>
<keyword evidence="16" id="KW-1185">Reference proteome</keyword>
<dbReference type="SUPFAM" id="SSF50465">
    <property type="entry name" value="EF-Tu/eEF-1alpha/eIF2-gamma C-terminal domain"/>
    <property type="match status" value="1"/>
</dbReference>
<organism evidence="15 16">
    <name type="scientific">Mitosporidium daphniae</name>
    <dbReference type="NCBI Taxonomy" id="1485682"/>
    <lineage>
        <taxon>Eukaryota</taxon>
        <taxon>Fungi</taxon>
        <taxon>Fungi incertae sedis</taxon>
        <taxon>Microsporidia</taxon>
        <taxon>Mitosporidium</taxon>
    </lineage>
</organism>
<comment type="caution">
    <text evidence="15">The sequence shown here is derived from an EMBL/GenBank/DDBJ whole genome shotgun (WGS) entry which is preliminary data.</text>
</comment>
<evidence type="ECO:0000313" key="15">
    <source>
        <dbReference type="EMBL" id="KGG52091.1"/>
    </source>
</evidence>
<dbReference type="VEuPathDB" id="MicrosporidiaDB:DI09_20p80"/>
<dbReference type="EMBL" id="JMKJ01000122">
    <property type="protein sequence ID" value="KGG52091.1"/>
    <property type="molecule type" value="Genomic_DNA"/>
</dbReference>
<dbReference type="GO" id="GO:0003924">
    <property type="term" value="F:GTPase activity"/>
    <property type="evidence" value="ECO:0007669"/>
    <property type="project" value="InterPro"/>
</dbReference>
<dbReference type="OrthoDB" id="342024at2759"/>
<dbReference type="InterPro" id="IPR000795">
    <property type="entry name" value="T_Tr_GTP-bd_dom"/>
</dbReference>
<dbReference type="HOGENOM" id="CLU_007265_3_8_1"/>
<dbReference type="InterPro" id="IPR009001">
    <property type="entry name" value="Transl_elong_EF1A/Init_IF2_C"/>
</dbReference>
<evidence type="ECO:0000256" key="10">
    <source>
        <dbReference type="ARBA" id="ARBA00029585"/>
    </source>
</evidence>
<dbReference type="SUPFAM" id="SSF52540">
    <property type="entry name" value="P-loop containing nucleoside triphosphate hydrolases"/>
    <property type="match status" value="1"/>
</dbReference>
<dbReference type="Pfam" id="PF00009">
    <property type="entry name" value="GTP_EFTU"/>
    <property type="match status" value="1"/>
</dbReference>
<dbReference type="GO" id="GO:0005829">
    <property type="term" value="C:cytosol"/>
    <property type="evidence" value="ECO:0007669"/>
    <property type="project" value="GOC"/>
</dbReference>
<evidence type="ECO:0000259" key="14">
    <source>
        <dbReference type="PROSITE" id="PS51722"/>
    </source>
</evidence>
<keyword evidence="9" id="KW-0342">GTP-binding</keyword>
<dbReference type="Gene3D" id="2.40.30.10">
    <property type="entry name" value="Translation factors"/>
    <property type="match status" value="2"/>
</dbReference>
<dbReference type="GO" id="GO:0005525">
    <property type="term" value="F:GTP binding"/>
    <property type="evidence" value="ECO:0007669"/>
    <property type="project" value="UniProtKB-KW"/>
</dbReference>
<gene>
    <name evidence="15" type="ORF">DI09_20p80</name>
</gene>
<evidence type="ECO:0000256" key="4">
    <source>
        <dbReference type="ARBA" id="ARBA00022490"/>
    </source>
</evidence>
<evidence type="ECO:0000256" key="7">
    <source>
        <dbReference type="ARBA" id="ARBA00022741"/>
    </source>
</evidence>
<evidence type="ECO:0000256" key="9">
    <source>
        <dbReference type="ARBA" id="ARBA00023134"/>
    </source>
</evidence>
<protein>
    <recommendedName>
        <fullName evidence="3">Eukaryotic peptide chain release factor GTP-binding subunit</fullName>
    </recommendedName>
    <alternativeName>
        <fullName evidence="13">ERF-3</fullName>
    </alternativeName>
    <alternativeName>
        <fullName evidence="12">ERF2</fullName>
    </alternativeName>
    <alternativeName>
        <fullName evidence="10">Polypeptide release factor 3</fullName>
    </alternativeName>
    <alternativeName>
        <fullName evidence="11">Translation release factor 3</fullName>
    </alternativeName>
</protein>
<keyword evidence="6" id="KW-0677">Repeat</keyword>
<dbReference type="Gene3D" id="3.40.50.300">
    <property type="entry name" value="P-loop containing nucleotide triphosphate hydrolases"/>
    <property type="match status" value="1"/>
</dbReference>
<dbReference type="InterPro" id="IPR031157">
    <property type="entry name" value="G_TR_CS"/>
</dbReference>
<dbReference type="InterPro" id="IPR009000">
    <property type="entry name" value="Transl_B-barrel_sf"/>
</dbReference>
<evidence type="ECO:0000256" key="3">
    <source>
        <dbReference type="ARBA" id="ARBA00015765"/>
    </source>
</evidence>
<accession>A0A098VWF4</accession>
<dbReference type="InterPro" id="IPR054696">
    <property type="entry name" value="GTP-eEF1A_C"/>
</dbReference>
<evidence type="ECO:0000256" key="8">
    <source>
        <dbReference type="ARBA" id="ARBA00022917"/>
    </source>
</evidence>
<dbReference type="GO" id="GO:0002184">
    <property type="term" value="P:cytoplasmic translational termination"/>
    <property type="evidence" value="ECO:0007669"/>
    <property type="project" value="UniProtKB-ARBA"/>
</dbReference>
<dbReference type="PROSITE" id="PS51722">
    <property type="entry name" value="G_TR_2"/>
    <property type="match status" value="1"/>
</dbReference>
<dbReference type="InterPro" id="IPR003285">
    <property type="entry name" value="Sup35"/>
</dbReference>
<dbReference type="GeneID" id="25259029"/>
<dbReference type="PRINTS" id="PR00315">
    <property type="entry name" value="ELONGATNFCT"/>
</dbReference>
<dbReference type="SUPFAM" id="SSF50447">
    <property type="entry name" value="Translation proteins"/>
    <property type="match status" value="1"/>
</dbReference>
<dbReference type="CDD" id="cd01883">
    <property type="entry name" value="EF1_alpha"/>
    <property type="match status" value="1"/>
</dbReference>
<evidence type="ECO:0000256" key="2">
    <source>
        <dbReference type="ARBA" id="ARBA00007249"/>
    </source>
</evidence>
<comment type="subcellular location">
    <subcellularLocation>
        <location evidence="1">Cytoplasm</location>
    </subcellularLocation>
</comment>
<dbReference type="PANTHER" id="PTHR23115">
    <property type="entry name" value="TRANSLATION FACTOR"/>
    <property type="match status" value="1"/>
</dbReference>
<evidence type="ECO:0000256" key="5">
    <source>
        <dbReference type="ARBA" id="ARBA00022553"/>
    </source>
</evidence>
<dbReference type="CDD" id="cd03704">
    <property type="entry name" value="eRF3_C_III"/>
    <property type="match status" value="1"/>
</dbReference>
<dbReference type="InterPro" id="IPR050100">
    <property type="entry name" value="TRAFAC_GTPase_members"/>
</dbReference>
<evidence type="ECO:0000256" key="13">
    <source>
        <dbReference type="ARBA" id="ARBA00031881"/>
    </source>
</evidence>
<dbReference type="FunFam" id="3.40.50.300:FF:001202">
    <property type="entry name" value="Translation elongation factor EF-1 subunit alpha"/>
    <property type="match status" value="1"/>
</dbReference>
<dbReference type="Pfam" id="PF22594">
    <property type="entry name" value="GTP-eEF1A_C"/>
    <property type="match status" value="1"/>
</dbReference>
<dbReference type="RefSeq" id="XP_013238549.1">
    <property type="nucleotide sequence ID" value="XM_013383095.1"/>
</dbReference>
<keyword evidence="4" id="KW-0963">Cytoplasm</keyword>
<keyword evidence="8" id="KW-0648">Protein biosynthesis</keyword>
<dbReference type="GO" id="GO:0000288">
    <property type="term" value="P:nuclear-transcribed mRNA catabolic process, deadenylation-dependent decay"/>
    <property type="evidence" value="ECO:0007669"/>
    <property type="project" value="InterPro"/>
</dbReference>